<gene>
    <name evidence="2" type="primary">POLG2</name>
</gene>
<reference evidence="2" key="1">
    <citation type="submission" date="2025-08" db="UniProtKB">
        <authorList>
            <consortium name="Ensembl"/>
        </authorList>
    </citation>
    <scope>IDENTIFICATION</scope>
</reference>
<dbReference type="InterPro" id="IPR045864">
    <property type="entry name" value="aa-tRNA-synth_II/BPL/LPL"/>
</dbReference>
<organism evidence="2 3">
    <name type="scientific">Crocodylus porosus</name>
    <name type="common">Saltwater crocodile</name>
    <name type="synonym">Estuarine crocodile</name>
    <dbReference type="NCBI Taxonomy" id="8502"/>
    <lineage>
        <taxon>Eukaryota</taxon>
        <taxon>Metazoa</taxon>
        <taxon>Chordata</taxon>
        <taxon>Craniata</taxon>
        <taxon>Vertebrata</taxon>
        <taxon>Euteleostomi</taxon>
        <taxon>Archelosauria</taxon>
        <taxon>Archosauria</taxon>
        <taxon>Crocodylia</taxon>
        <taxon>Longirostres</taxon>
        <taxon>Crocodylidae</taxon>
        <taxon>Crocodylus</taxon>
    </lineage>
</organism>
<dbReference type="InterPro" id="IPR004154">
    <property type="entry name" value="Anticodon-bd"/>
</dbReference>
<dbReference type="InterPro" id="IPR027031">
    <property type="entry name" value="Gly-tRNA_synthase/POLG2"/>
</dbReference>
<name>A0A7M4DZ19_CROPO</name>
<keyword evidence="3" id="KW-1185">Reference proteome</keyword>
<proteinExistence type="predicted"/>
<dbReference type="GeneTree" id="ENSGT00940000153759"/>
<dbReference type="PANTHER" id="PTHR10745:SF8">
    <property type="entry name" value="DNA POLYMERASE SUBUNIT GAMMA-2, MITOCHONDRIAL"/>
    <property type="match status" value="1"/>
</dbReference>
<dbReference type="Proteomes" id="UP000594220">
    <property type="component" value="Unplaced"/>
</dbReference>
<dbReference type="Ensembl" id="ENSCPRT00005002178.1">
    <property type="protein sequence ID" value="ENSCPRP00005001861.1"/>
    <property type="gene ID" value="ENSCPRG00005001355.1"/>
</dbReference>
<dbReference type="GO" id="GO:0006264">
    <property type="term" value="P:mitochondrial DNA replication"/>
    <property type="evidence" value="ECO:0007669"/>
    <property type="project" value="Ensembl"/>
</dbReference>
<dbReference type="Gene3D" id="3.30.930.10">
    <property type="entry name" value="Bira Bifunctional Protein, Domain 2"/>
    <property type="match status" value="1"/>
</dbReference>
<evidence type="ECO:0000259" key="1">
    <source>
        <dbReference type="Pfam" id="PF03129"/>
    </source>
</evidence>
<dbReference type="GO" id="GO:0042802">
    <property type="term" value="F:identical protein binding"/>
    <property type="evidence" value="ECO:0007669"/>
    <property type="project" value="Ensembl"/>
</dbReference>
<dbReference type="GO" id="GO:0042645">
    <property type="term" value="C:mitochondrial nucleoid"/>
    <property type="evidence" value="ECO:0007669"/>
    <property type="project" value="Ensembl"/>
</dbReference>
<dbReference type="AlphaFoldDB" id="A0A7M4DZ19"/>
<dbReference type="PANTHER" id="PTHR10745">
    <property type="entry name" value="GLYCYL-TRNA SYNTHETASE/DNA POLYMERASE SUBUNIT GAMMA-2"/>
    <property type="match status" value="1"/>
</dbReference>
<evidence type="ECO:0000313" key="2">
    <source>
        <dbReference type="Ensembl" id="ENSCPRP00005001861.1"/>
    </source>
</evidence>
<protein>
    <submittedName>
        <fullName evidence="2">DNA polymerase gamma 2, accessory subunit</fullName>
    </submittedName>
</protein>
<feature type="domain" description="Anticodon-binding" evidence="1">
    <location>
        <begin position="398"/>
        <end position="442"/>
    </location>
</feature>
<dbReference type="GO" id="GO:0007005">
    <property type="term" value="P:mitochondrion organization"/>
    <property type="evidence" value="ECO:0007669"/>
    <property type="project" value="Ensembl"/>
</dbReference>
<evidence type="ECO:0000313" key="3">
    <source>
        <dbReference type="Proteomes" id="UP000594220"/>
    </source>
</evidence>
<dbReference type="SUPFAM" id="SSF52954">
    <property type="entry name" value="Class II aaRS ABD-related"/>
    <property type="match status" value="1"/>
</dbReference>
<dbReference type="InterPro" id="IPR036621">
    <property type="entry name" value="Anticodon-bd_dom_sf"/>
</dbReference>
<dbReference type="Gene3D" id="3.40.50.800">
    <property type="entry name" value="Anticodon-binding domain"/>
    <property type="match status" value="1"/>
</dbReference>
<accession>A0A7M4DZ19</accession>
<sequence>MVVGYKWGTRKRKPDSSWHTWHRTCNCLGPLFSRNGKRACRKNIMGNFATCCMALRRAVLRAGTGGCRARSTGPGWEGYEALLELCQRRHFLRAGQPGLGPLGVALRGQLTAEWQTSVLATDEVNVNLGKLVFYQYSSHAHAHTPFLPPSLLAFSLTLLPTFLPMREMQTFYISALEQYVSCLELVNKRLPYGLAQVGVCFHREPDSETPDESITRTGERTMSSLVWFSSARTIGQWLDYWLRQRLQWWRKFAIGPSNFTSSDFQDEEGRRGVNLYYSFPWGKELIERLQNLGDKELLQMYPGDCSKLRARDGRKNVVPHVLSVTGNLDQGVLAYLCDSLQLAESSLGKKTSQRQVLKLHPCLTPIKVAVDMGRGPAMDLRQIVRVCLFEYILVLNVYDEMSILFTILITDATLENGIVQLRSRDTTMKEMMHISKLKDFLTNYITAAKNV</sequence>
<reference evidence="2" key="2">
    <citation type="submission" date="2025-09" db="UniProtKB">
        <authorList>
            <consortium name="Ensembl"/>
        </authorList>
    </citation>
    <scope>IDENTIFICATION</scope>
</reference>
<dbReference type="Pfam" id="PF03129">
    <property type="entry name" value="HGTP_anticodon"/>
    <property type="match status" value="1"/>
</dbReference>
<dbReference type="GO" id="GO:0030337">
    <property type="term" value="F:DNA polymerase processivity factor activity"/>
    <property type="evidence" value="ECO:0007669"/>
    <property type="project" value="Ensembl"/>
</dbReference>
<dbReference type="GO" id="GO:0005760">
    <property type="term" value="C:gamma DNA polymerase complex"/>
    <property type="evidence" value="ECO:0007669"/>
    <property type="project" value="Ensembl"/>
</dbReference>
<dbReference type="GO" id="GO:0070182">
    <property type="term" value="F:DNA polymerase binding"/>
    <property type="evidence" value="ECO:0007669"/>
    <property type="project" value="Ensembl"/>
</dbReference>
<dbReference type="GO" id="GO:0003690">
    <property type="term" value="F:double-stranded DNA binding"/>
    <property type="evidence" value="ECO:0007669"/>
    <property type="project" value="Ensembl"/>
</dbReference>
<dbReference type="SUPFAM" id="SSF55681">
    <property type="entry name" value="Class II aaRS and biotin synthetases"/>
    <property type="match status" value="1"/>
</dbReference>
<dbReference type="GO" id="GO:0003887">
    <property type="term" value="F:DNA-directed DNA polymerase activity"/>
    <property type="evidence" value="ECO:0007669"/>
    <property type="project" value="Ensembl"/>
</dbReference>